<proteinExistence type="inferred from homology"/>
<feature type="coiled-coil region" evidence="11">
    <location>
        <begin position="431"/>
        <end position="522"/>
    </location>
</feature>
<dbReference type="GO" id="GO:0051315">
    <property type="term" value="P:attachment of mitotic spindle microtubules to kinetochore"/>
    <property type="evidence" value="ECO:0007669"/>
    <property type="project" value="UniProtKB-UniRule"/>
</dbReference>
<keyword evidence="8 10" id="KW-0131">Cell cycle</keyword>
<name>A0A1I8G5Y0_9PLAT</name>
<dbReference type="Gene3D" id="1.10.287.1490">
    <property type="match status" value="1"/>
</dbReference>
<dbReference type="Proteomes" id="UP000095280">
    <property type="component" value="Unplaced"/>
</dbReference>
<evidence type="ECO:0000256" key="9">
    <source>
        <dbReference type="ARBA" id="ARBA00023328"/>
    </source>
</evidence>
<keyword evidence="3 10" id="KW-0132">Cell division</keyword>
<keyword evidence="14" id="KW-1185">Reference proteome</keyword>
<sequence>MITYLSSANSNTYALASMKRSGLPRPQQSDANTRRSRPHGTLTERKSSFLPSSVATPGKRQTEKDTRNLKDRTWQKAVVIRAQSFIEVVGLQALCTSSLKPGSIWTLKEIYNVLEGFVSGVIDLGQSSSFSSIPADSKQRVEQLYNKIEYLGYPYVLSKQVLSSPNTPHNWPLVLGLIDYLCDKLDERKDGAAQYQRMLQRPGKCGASLGDTLHAMEEGYAFFLQHGKDGGHFVDRLVQPSLIRKRRDLAQAEEKARLAAEEARVWKERAVPAQRLQQELQELQERFARAEQEADRLRERRSQLESELPLKEAELAAGRTQIDRLRDECEQLSERIRAQPVSQAQVMSIRGDIKELESYIGRLDETLANTEQAIWASETQLSADHDKLSQACNQVNVRLAHLGLPQRAVPELNDDAHQSNQAIEPAVKRHLAYLADQISEANRKREEARKRLDSIIDAVETQEARLATINSMIEAEKASKRRSEEAKLQELSASVDAATKQLASAEAACDRQQERLARAVRRERDAASRLAVFEAELSRNLASAIDAVKQAGSMEIEIVARRAELDSDRRRLSDRLAELTRRCSHQLVSIVSDIVATNNTNLMAALLPRIQELHDQHRGGVVGDNDNVGDGDDAELLAAICCVSDKNPELEKSSSNGNDDGEN</sequence>
<dbReference type="GO" id="GO:0031262">
    <property type="term" value="C:Ndc80 complex"/>
    <property type="evidence" value="ECO:0007669"/>
    <property type="project" value="UniProtKB-UniRule"/>
</dbReference>
<evidence type="ECO:0000256" key="3">
    <source>
        <dbReference type="ARBA" id="ARBA00022618"/>
    </source>
</evidence>
<protein>
    <recommendedName>
        <fullName evidence="10">Kinetochore protein NDC80</fullName>
    </recommendedName>
</protein>
<evidence type="ECO:0000256" key="8">
    <source>
        <dbReference type="ARBA" id="ARBA00023306"/>
    </source>
</evidence>
<reference evidence="15" key="1">
    <citation type="submission" date="2016-11" db="UniProtKB">
        <authorList>
            <consortium name="WormBaseParasite"/>
        </authorList>
    </citation>
    <scope>IDENTIFICATION</scope>
</reference>
<keyword evidence="9 10" id="KW-0137">Centromere</keyword>
<comment type="function">
    <text evidence="10">Acts as a component of the essential kinetochore-associated NDC80 complex, which is required for chromosome segregation and spindle checkpoint activity.</text>
</comment>
<evidence type="ECO:0000256" key="11">
    <source>
        <dbReference type="SAM" id="Coils"/>
    </source>
</evidence>
<dbReference type="PANTHER" id="PTHR10643">
    <property type="entry name" value="KINETOCHORE PROTEIN NDC80"/>
    <property type="match status" value="1"/>
</dbReference>
<comment type="subcellular location">
    <subcellularLocation>
        <location evidence="10">Chromosome</location>
        <location evidence="10">Centromere</location>
        <location evidence="10">Kinetochore</location>
    </subcellularLocation>
    <subcellularLocation>
        <location evidence="10">Nucleus</location>
    </subcellularLocation>
</comment>
<evidence type="ECO:0000256" key="10">
    <source>
        <dbReference type="RuleBase" id="RU368072"/>
    </source>
</evidence>
<feature type="region of interest" description="Disordered" evidence="12">
    <location>
        <begin position="18"/>
        <end position="68"/>
    </location>
</feature>
<evidence type="ECO:0000256" key="4">
    <source>
        <dbReference type="ARBA" id="ARBA00022776"/>
    </source>
</evidence>
<dbReference type="GO" id="GO:0051301">
    <property type="term" value="P:cell division"/>
    <property type="evidence" value="ECO:0007669"/>
    <property type="project" value="UniProtKB-UniRule"/>
</dbReference>
<evidence type="ECO:0000256" key="7">
    <source>
        <dbReference type="ARBA" id="ARBA00023242"/>
    </source>
</evidence>
<dbReference type="WBParaSite" id="maker-uti_cns_0000924-snap-gene-0.6-mRNA-1">
    <property type="protein sequence ID" value="maker-uti_cns_0000924-snap-gene-0.6-mRNA-1"/>
    <property type="gene ID" value="maker-uti_cns_0000924-snap-gene-0.6"/>
</dbReference>
<comment type="similarity">
    <text evidence="1 10">Belongs to the NDC80/HEC1 family.</text>
</comment>
<evidence type="ECO:0000313" key="14">
    <source>
        <dbReference type="Proteomes" id="UP000095280"/>
    </source>
</evidence>
<feature type="coiled-coil region" evidence="11">
    <location>
        <begin position="242"/>
        <end position="373"/>
    </location>
</feature>
<dbReference type="GO" id="GO:0005634">
    <property type="term" value="C:nucleus"/>
    <property type="evidence" value="ECO:0007669"/>
    <property type="project" value="UniProtKB-SubCell"/>
</dbReference>
<comment type="subunit">
    <text evidence="10">Component of the NDC80 complex.</text>
</comment>
<evidence type="ECO:0000256" key="5">
    <source>
        <dbReference type="ARBA" id="ARBA00022838"/>
    </source>
</evidence>
<organism evidence="14 15">
    <name type="scientific">Macrostomum lignano</name>
    <dbReference type="NCBI Taxonomy" id="282301"/>
    <lineage>
        <taxon>Eukaryota</taxon>
        <taxon>Metazoa</taxon>
        <taxon>Spiralia</taxon>
        <taxon>Lophotrochozoa</taxon>
        <taxon>Platyhelminthes</taxon>
        <taxon>Rhabditophora</taxon>
        <taxon>Macrostomorpha</taxon>
        <taxon>Macrostomida</taxon>
        <taxon>Macrostomidae</taxon>
        <taxon>Macrostomum</taxon>
    </lineage>
</organism>
<feature type="domain" description="Kinetochore protein Ndc80 CH" evidence="13">
    <location>
        <begin position="55"/>
        <end position="183"/>
    </location>
</feature>
<keyword evidence="5 10" id="KW-0995">Kinetochore</keyword>
<dbReference type="AlphaFoldDB" id="A0A1I8G5Y0"/>
<dbReference type="PANTHER" id="PTHR10643:SF2">
    <property type="entry name" value="KINETOCHORE PROTEIN NDC80 HOMOLOG"/>
    <property type="match status" value="1"/>
</dbReference>
<dbReference type="InterPro" id="IPR055260">
    <property type="entry name" value="Ndc80_CH"/>
</dbReference>
<evidence type="ECO:0000313" key="15">
    <source>
        <dbReference type="WBParaSite" id="maker-uti_cns_0000924-snap-gene-0.6-mRNA-1"/>
    </source>
</evidence>
<evidence type="ECO:0000256" key="12">
    <source>
        <dbReference type="SAM" id="MobiDB-lite"/>
    </source>
</evidence>
<keyword evidence="2 10" id="KW-0158">Chromosome</keyword>
<dbReference type="InterPro" id="IPR005550">
    <property type="entry name" value="Kinetochore_Ndc80"/>
</dbReference>
<keyword evidence="6 11" id="KW-0175">Coiled coil</keyword>
<evidence type="ECO:0000256" key="1">
    <source>
        <dbReference type="ARBA" id="ARBA00007050"/>
    </source>
</evidence>
<evidence type="ECO:0000256" key="6">
    <source>
        <dbReference type="ARBA" id="ARBA00023054"/>
    </source>
</evidence>
<evidence type="ECO:0000256" key="2">
    <source>
        <dbReference type="ARBA" id="ARBA00022454"/>
    </source>
</evidence>
<dbReference type="Gene3D" id="1.10.418.30">
    <property type="entry name" value="Ncd80 complex, Ncd80 subunit"/>
    <property type="match status" value="1"/>
</dbReference>
<evidence type="ECO:0000259" key="13">
    <source>
        <dbReference type="Pfam" id="PF03801"/>
    </source>
</evidence>
<keyword evidence="7 10" id="KW-0539">Nucleus</keyword>
<dbReference type="InterPro" id="IPR038273">
    <property type="entry name" value="Ndc80_sf"/>
</dbReference>
<keyword evidence="4 10" id="KW-0498">Mitosis</keyword>
<dbReference type="Pfam" id="PF03801">
    <property type="entry name" value="Ndc80_HEC"/>
    <property type="match status" value="1"/>
</dbReference>
<accession>A0A1I8G5Y0</accession>